<dbReference type="Gene3D" id="3.30.40.10">
    <property type="entry name" value="Zinc/RING finger domain, C3HC4 (zinc finger)"/>
    <property type="match status" value="1"/>
</dbReference>
<reference evidence="5" key="1">
    <citation type="journal article" date="2011" name="Genome Biol.">
        <title>Comparative genomics of the social amoebae Dictyostelium discoideum and Dictyostelium purpureum.</title>
        <authorList>
            <consortium name="US DOE Joint Genome Institute (JGI-PGF)"/>
            <person name="Sucgang R."/>
            <person name="Kuo A."/>
            <person name="Tian X."/>
            <person name="Salerno W."/>
            <person name="Parikh A."/>
            <person name="Feasley C.L."/>
            <person name="Dalin E."/>
            <person name="Tu H."/>
            <person name="Huang E."/>
            <person name="Barry K."/>
            <person name="Lindquist E."/>
            <person name="Shapiro H."/>
            <person name="Bruce D."/>
            <person name="Schmutz J."/>
            <person name="Salamov A."/>
            <person name="Fey P."/>
            <person name="Gaudet P."/>
            <person name="Anjard C."/>
            <person name="Babu M.M."/>
            <person name="Basu S."/>
            <person name="Bushmanova Y."/>
            <person name="van der Wel H."/>
            <person name="Katoh-Kurasawa M."/>
            <person name="Dinh C."/>
            <person name="Coutinho P.M."/>
            <person name="Saito T."/>
            <person name="Elias M."/>
            <person name="Schaap P."/>
            <person name="Kay R.R."/>
            <person name="Henrissat B."/>
            <person name="Eichinger L."/>
            <person name="Rivero F."/>
            <person name="Putnam N.H."/>
            <person name="West C.M."/>
            <person name="Loomis W.F."/>
            <person name="Chisholm R.L."/>
            <person name="Shaulsky G."/>
            <person name="Strassmann J.E."/>
            <person name="Queller D.C."/>
            <person name="Kuspa A."/>
            <person name="Grigoriev I.V."/>
        </authorList>
    </citation>
    <scope>NUCLEOTIDE SEQUENCE [LARGE SCALE GENOMIC DNA]</scope>
    <source>
        <strain evidence="5">QSDP1</strain>
    </source>
</reference>
<dbReference type="EMBL" id="GL871259">
    <property type="protein sequence ID" value="EGC31361.1"/>
    <property type="molecule type" value="Genomic_DNA"/>
</dbReference>
<organism evidence="4 5">
    <name type="scientific">Dictyostelium purpureum</name>
    <name type="common">Slime mold</name>
    <dbReference type="NCBI Taxonomy" id="5786"/>
    <lineage>
        <taxon>Eukaryota</taxon>
        <taxon>Amoebozoa</taxon>
        <taxon>Evosea</taxon>
        <taxon>Eumycetozoa</taxon>
        <taxon>Dictyostelia</taxon>
        <taxon>Dictyosteliales</taxon>
        <taxon>Dictyosteliaceae</taxon>
        <taxon>Dictyostelium</taxon>
    </lineage>
</organism>
<dbReference type="FunCoup" id="F0ZXH0">
    <property type="interactions" value="614"/>
</dbReference>
<dbReference type="SUPFAM" id="SSF47370">
    <property type="entry name" value="Bromodomain"/>
    <property type="match status" value="1"/>
</dbReference>
<evidence type="ECO:0000256" key="1">
    <source>
        <dbReference type="ARBA" id="ARBA00023117"/>
    </source>
</evidence>
<dbReference type="GeneID" id="10505865"/>
<dbReference type="VEuPathDB" id="AmoebaDB:DICPUDRAFT_57754"/>
<dbReference type="PROSITE" id="PS50014">
    <property type="entry name" value="BROMODOMAIN_2"/>
    <property type="match status" value="1"/>
</dbReference>
<dbReference type="KEGG" id="dpp:DICPUDRAFT_57754"/>
<dbReference type="InterPro" id="IPR036427">
    <property type="entry name" value="Bromodomain-like_sf"/>
</dbReference>
<keyword evidence="5" id="KW-1185">Reference proteome</keyword>
<evidence type="ECO:0000256" key="2">
    <source>
        <dbReference type="PROSITE-ProRule" id="PRU00035"/>
    </source>
</evidence>
<dbReference type="InterPro" id="IPR001487">
    <property type="entry name" value="Bromodomain"/>
</dbReference>
<dbReference type="Gene3D" id="1.20.920.10">
    <property type="entry name" value="Bromodomain-like"/>
    <property type="match status" value="1"/>
</dbReference>
<evidence type="ECO:0000259" key="3">
    <source>
        <dbReference type="PROSITE" id="PS50014"/>
    </source>
</evidence>
<dbReference type="InterPro" id="IPR013083">
    <property type="entry name" value="Znf_RING/FYVE/PHD"/>
</dbReference>
<dbReference type="Pfam" id="PF00439">
    <property type="entry name" value="Bromodomain"/>
    <property type="match status" value="1"/>
</dbReference>
<accession>F0ZXH0</accession>
<sequence length="631" mass="72284">MGSLGFPVQNFSHPGTPHQNSFQYPVYNTGNPANLPVQSPINPLNQTPSKITPIRAAAVAATAAAQSQITDEIPVPEQKPGVTYQTCQHPLHQKWWFTSSILPISEFYPRASKCKKCYIKQQQDARRSRTQPGGQLPFEDAFATGGVTPIKNHLQPFLTSKPLGTPQTPTSLNLQPNHLTPHHMGGIPMGFTPQSIVPQPIVAQPIVPQQVSPFSLPHHLAGATTHPLQQTGMIGGIPSRQQNELLKQQYLLQQNQATLQHAQAQLLQAQQQAHFDDRELTPEERLARQTEVQKLWGKQGYTKQGYRPKQKPSKQFIRKEMFDHLKNYLSQLLKDPRSNAFRESADPTKLGLNSIEKRLNITIKEQQSYLVKKYLDFKQFDRDIRLVFSNAIQNNSEGSKVYEQAEELEIEYDEFYKNSLEEISNKVKYECEVLKFVCDHCKQPPISYQPPPTVDINGTIIQHEPTEVLPLLTCQGSCLRSFHLHCLGFPCTPEHSKQPYICRECIHGKPVLHFDPEENQYFYFYYEGINANQDAEEEYKSLSESPLSSTSTPTQIISDIGVLTKEDKIQLRKDEEEARLKEMYYDPYWCMWRCKSKITSKRDERQKSILQKSKELNLRKKVQKKKNPKRI</sequence>
<keyword evidence="1 2" id="KW-0103">Bromodomain</keyword>
<dbReference type="InterPro" id="IPR011011">
    <property type="entry name" value="Znf_FYVE_PHD"/>
</dbReference>
<dbReference type="Proteomes" id="UP000001064">
    <property type="component" value="Unassembled WGS sequence"/>
</dbReference>
<evidence type="ECO:0000313" key="5">
    <source>
        <dbReference type="Proteomes" id="UP000001064"/>
    </source>
</evidence>
<dbReference type="RefSeq" id="XP_003292109.1">
    <property type="nucleotide sequence ID" value="XM_003292061.1"/>
</dbReference>
<dbReference type="SUPFAM" id="SSF57903">
    <property type="entry name" value="FYVE/PHD zinc finger"/>
    <property type="match status" value="1"/>
</dbReference>
<evidence type="ECO:0000313" key="4">
    <source>
        <dbReference type="EMBL" id="EGC31361.1"/>
    </source>
</evidence>
<dbReference type="OrthoDB" id="21449at2759"/>
<dbReference type="STRING" id="5786.F0ZXH0"/>
<dbReference type="InParanoid" id="F0ZXH0"/>
<name>F0ZXH0_DICPU</name>
<proteinExistence type="predicted"/>
<protein>
    <recommendedName>
        <fullName evidence="3">Bromo domain-containing protein</fullName>
    </recommendedName>
</protein>
<dbReference type="AlphaFoldDB" id="F0ZXH0"/>
<feature type="domain" description="Bromo" evidence="3">
    <location>
        <begin position="350"/>
        <end position="402"/>
    </location>
</feature>
<gene>
    <name evidence="4" type="ORF">DICPUDRAFT_57754</name>
</gene>
<dbReference type="eggNOG" id="ENOG502RCKA">
    <property type="taxonomic scope" value="Eukaryota"/>
</dbReference>